<organism evidence="8 9">
    <name type="scientific">Polytolypa hystricis (strain UAMH7299)</name>
    <dbReference type="NCBI Taxonomy" id="1447883"/>
    <lineage>
        <taxon>Eukaryota</taxon>
        <taxon>Fungi</taxon>
        <taxon>Dikarya</taxon>
        <taxon>Ascomycota</taxon>
        <taxon>Pezizomycotina</taxon>
        <taxon>Eurotiomycetes</taxon>
        <taxon>Eurotiomycetidae</taxon>
        <taxon>Onygenales</taxon>
        <taxon>Onygenales incertae sedis</taxon>
        <taxon>Polytolypa</taxon>
    </lineage>
</organism>
<evidence type="ECO:0000256" key="1">
    <source>
        <dbReference type="ARBA" id="ARBA00004141"/>
    </source>
</evidence>
<accession>A0A2B7XF17</accession>
<evidence type="ECO:0000256" key="5">
    <source>
        <dbReference type="ARBA" id="ARBA00038013"/>
    </source>
</evidence>
<dbReference type="GO" id="GO:0005741">
    <property type="term" value="C:mitochondrial outer membrane"/>
    <property type="evidence" value="ECO:0007669"/>
    <property type="project" value="TreeGrafter"/>
</dbReference>
<evidence type="ECO:0000313" key="8">
    <source>
        <dbReference type="EMBL" id="PGH07247.1"/>
    </source>
</evidence>
<sequence length="238" mass="25115">MACPITVAKFVGTISLGLLTGLSYSVSTIAIPALLALPSASSAARTLKDIQSRTRKHVIALSQITAISLLTAFTLSSPRRRHPYLIWTGLMSLIGGGGLEWWYGRSSLPWSFFTTWSWSLDGSSATFSSSASGTGFGVGSWVITGLGGNSSTAAPTRTQEDEESSSSGNGSEIEIVEGEEAEAAAAAAPETATPTEAAINGETVKQDMENERKFQRLRTWVVGLGFSMGVVGIWGDRM</sequence>
<protein>
    <recommendedName>
        <fullName evidence="10">Autophagy-related protein 33</fullName>
    </recommendedName>
</protein>
<feature type="transmembrane region" description="Helical" evidence="7">
    <location>
        <begin position="84"/>
        <end position="103"/>
    </location>
</feature>
<keyword evidence="9" id="KW-1185">Reference proteome</keyword>
<evidence type="ECO:0000256" key="7">
    <source>
        <dbReference type="SAM" id="Phobius"/>
    </source>
</evidence>
<keyword evidence="3 7" id="KW-1133">Transmembrane helix</keyword>
<evidence type="ECO:0000256" key="2">
    <source>
        <dbReference type="ARBA" id="ARBA00022692"/>
    </source>
</evidence>
<evidence type="ECO:0000256" key="4">
    <source>
        <dbReference type="ARBA" id="ARBA00023136"/>
    </source>
</evidence>
<feature type="region of interest" description="Disordered" evidence="6">
    <location>
        <begin position="149"/>
        <end position="171"/>
    </location>
</feature>
<evidence type="ECO:0000256" key="6">
    <source>
        <dbReference type="SAM" id="MobiDB-lite"/>
    </source>
</evidence>
<dbReference type="OrthoDB" id="5336366at2759"/>
<feature type="transmembrane region" description="Helical" evidence="7">
    <location>
        <begin position="217"/>
        <end position="235"/>
    </location>
</feature>
<keyword evidence="4 7" id="KW-0472">Membrane</keyword>
<proteinExistence type="inferred from homology"/>
<name>A0A2B7XF17_POLH7</name>
<gene>
    <name evidence="8" type="ORF">AJ80_08033</name>
</gene>
<dbReference type="InterPro" id="IPR051668">
    <property type="entry name" value="ATG33"/>
</dbReference>
<dbReference type="GO" id="GO:0016236">
    <property type="term" value="P:macroautophagy"/>
    <property type="evidence" value="ECO:0007669"/>
    <property type="project" value="TreeGrafter"/>
</dbReference>
<dbReference type="PANTHER" id="PTHR37278:SF1">
    <property type="entry name" value="AUTOPHAGY-RELATED PROTEIN 33-RELATED"/>
    <property type="match status" value="1"/>
</dbReference>
<feature type="transmembrane region" description="Helical" evidence="7">
    <location>
        <begin position="58"/>
        <end position="78"/>
    </location>
</feature>
<dbReference type="Proteomes" id="UP000224634">
    <property type="component" value="Unassembled WGS sequence"/>
</dbReference>
<evidence type="ECO:0008006" key="10">
    <source>
        <dbReference type="Google" id="ProtNLM"/>
    </source>
</evidence>
<evidence type="ECO:0000256" key="3">
    <source>
        <dbReference type="ARBA" id="ARBA00022989"/>
    </source>
</evidence>
<dbReference type="EMBL" id="PDNA01000171">
    <property type="protein sequence ID" value="PGH07247.1"/>
    <property type="molecule type" value="Genomic_DNA"/>
</dbReference>
<evidence type="ECO:0000313" key="9">
    <source>
        <dbReference type="Proteomes" id="UP000224634"/>
    </source>
</evidence>
<comment type="similarity">
    <text evidence="5">Belongs to the ATG33 family.</text>
</comment>
<comment type="caution">
    <text evidence="8">The sequence shown here is derived from an EMBL/GenBank/DDBJ whole genome shotgun (WGS) entry which is preliminary data.</text>
</comment>
<dbReference type="AlphaFoldDB" id="A0A2B7XF17"/>
<dbReference type="PANTHER" id="PTHR37278">
    <property type="entry name" value="AUTOPHAGY-RELATED PROTEIN 33-RELATED"/>
    <property type="match status" value="1"/>
</dbReference>
<feature type="transmembrane region" description="Helical" evidence="7">
    <location>
        <begin position="14"/>
        <end position="37"/>
    </location>
</feature>
<dbReference type="GO" id="GO:0000422">
    <property type="term" value="P:autophagy of mitochondrion"/>
    <property type="evidence" value="ECO:0007669"/>
    <property type="project" value="TreeGrafter"/>
</dbReference>
<keyword evidence="2 7" id="KW-0812">Transmembrane</keyword>
<reference evidence="8 9" key="1">
    <citation type="submission" date="2017-10" db="EMBL/GenBank/DDBJ databases">
        <title>Comparative genomics in systemic dimorphic fungi from Ajellomycetaceae.</title>
        <authorList>
            <person name="Munoz J.F."/>
            <person name="Mcewen J.G."/>
            <person name="Clay O.K."/>
            <person name="Cuomo C.A."/>
        </authorList>
    </citation>
    <scope>NUCLEOTIDE SEQUENCE [LARGE SCALE GENOMIC DNA]</scope>
    <source>
        <strain evidence="8 9">UAMH7299</strain>
    </source>
</reference>
<comment type="subcellular location">
    <subcellularLocation>
        <location evidence="1">Membrane</location>
        <topology evidence="1">Multi-pass membrane protein</topology>
    </subcellularLocation>
</comment>